<keyword evidence="2" id="KW-1185">Reference proteome</keyword>
<gene>
    <name evidence="1" type="ORF">PS2015_1920</name>
</gene>
<name>A0A0S2KE20_9GAMM</name>
<reference evidence="1 2" key="1">
    <citation type="submission" date="2015-11" db="EMBL/GenBank/DDBJ databases">
        <authorList>
            <person name="Zhang Y."/>
            <person name="Guo Z."/>
        </authorList>
    </citation>
    <scope>NUCLEOTIDE SEQUENCE [LARGE SCALE GENOMIC DNA]</scope>
    <source>
        <strain evidence="1 2">KCTC 32221</strain>
    </source>
</reference>
<dbReference type="Proteomes" id="UP000065641">
    <property type="component" value="Chromosome"/>
</dbReference>
<dbReference type="RefSeq" id="WP_058022038.1">
    <property type="nucleotide sequence ID" value="NZ_CP013189.1"/>
</dbReference>
<dbReference type="AlphaFoldDB" id="A0A0S2KE20"/>
<protein>
    <submittedName>
        <fullName evidence="1">Uncharacterized protein</fullName>
    </submittedName>
</protein>
<dbReference type="EMBL" id="CP013189">
    <property type="protein sequence ID" value="ALO46567.1"/>
    <property type="molecule type" value="Genomic_DNA"/>
</dbReference>
<evidence type="ECO:0000313" key="1">
    <source>
        <dbReference type="EMBL" id="ALO46567.1"/>
    </source>
</evidence>
<dbReference type="KEGG" id="pspi:PS2015_1920"/>
<sequence length="250" mass="26329">MAIDLQPYKITIKDHDYPVKHNAMIDGVQAGVNQGLDDIDEGLADIVQATTDLSNQITSELNVAIGQVEVFRDQSAAYAATAQAAVIASGTNAGDALTYRNETRDARDEAIAIVYGGDYSVTPTPGNVPIAGSTGTLDKGWVAAEYSVQFIEHINYVLDVADKIRKDQPSNRDTDALVQMLLQISDLAGQAAKTLAGIGEYKASAGSAARCSIAHRTNPGTGMFFPAADEIAFAVNGTEVLRIDSGGIVP</sequence>
<proteinExistence type="predicted"/>
<dbReference type="OrthoDB" id="9802503at2"/>
<organism evidence="1 2">
    <name type="scientific">Pseudohongiella spirulinae</name>
    <dbReference type="NCBI Taxonomy" id="1249552"/>
    <lineage>
        <taxon>Bacteria</taxon>
        <taxon>Pseudomonadati</taxon>
        <taxon>Pseudomonadota</taxon>
        <taxon>Gammaproteobacteria</taxon>
        <taxon>Pseudomonadales</taxon>
        <taxon>Pseudohongiellaceae</taxon>
        <taxon>Pseudohongiella</taxon>
    </lineage>
</organism>
<accession>A0A0S2KE20</accession>
<evidence type="ECO:0000313" key="2">
    <source>
        <dbReference type="Proteomes" id="UP000065641"/>
    </source>
</evidence>
<dbReference type="STRING" id="1249552.PS2015_1920"/>